<dbReference type="NCBIfam" id="TIGR01643">
    <property type="entry name" value="YD_repeat_2x"/>
    <property type="match status" value="2"/>
</dbReference>
<organism evidence="4 5">
    <name type="scientific">Longispora fulva</name>
    <dbReference type="NCBI Taxonomy" id="619741"/>
    <lineage>
        <taxon>Bacteria</taxon>
        <taxon>Bacillati</taxon>
        <taxon>Actinomycetota</taxon>
        <taxon>Actinomycetes</taxon>
        <taxon>Micromonosporales</taxon>
        <taxon>Micromonosporaceae</taxon>
        <taxon>Longispora</taxon>
    </lineage>
</organism>
<dbReference type="Proteomes" id="UP000622552">
    <property type="component" value="Unassembled WGS sequence"/>
</dbReference>
<protein>
    <submittedName>
        <fullName evidence="4">RHS repeat-associated protein</fullName>
    </submittedName>
</protein>
<accession>A0A8J7GET5</accession>
<sequence length="1983" mass="211533">MPASAADAAPADNEKQLRSAVASAPGRVRVEILDRAVAGRAVKGGVAMRLSRADMQSAAGRAAVEFDYSGFADAYGGGYGSRLRIVQLPACAATTPDKPECQVQTPVRSTNDPTRKTVTADMTVAPADSAGATLGKAAPLRAAGSSSGAVFALSAAPAGASGDFTRSPLSPSATWTAGESGGGFSWNYQMRVPQSSGGLNPAVAASYSSAAVDGRTTAANGQAGILGEGWDLSAGGFVERTYASCSQDGNNTGDLCWKNDNVTISLAGKTVRAFNDGAGETGWHVENDPGWKVTQCWGTLCGTQPDNGTFNGEYWIITTPDGTRYYFGSNHRLASQGVETESTLAVPVYSNNPGEPCYNAAGFAASACKMGWRWGLDYVQDTRDNSMTYYYEREWERYGQNLNTTAAAYDRANTLIRIEYGTRAGSENGSNAPYVIDFGLTFRCYQPGQPSCDESQFDQWPDSPLDQVCVYTATSCPGIYSPVFFTINALSSVTMRVRDAAGTGYRDIERYDTPTGFWPTDDGISPSLWLNNIGHTGLAGATPVTMPNIVFKGTALDNRYGGTPPMKHWRMWQIFSETGAVTEVEYEPASCTSYPNNVDNNGRCFLLLAKPNATDPVDWTWWYKYVVKSVTEHDPTGGSPDVKTSYAYSTDGASTTDGHPVTLWGYNQNAFQTPFADRTWSDWRGYPTVTTTRDDGAGRKSVTKKLYMRGLDGDRIANDQSTIRHVKMTNSEGTTIDDWSVLRGQVWEEQVLDGGVAATRTVHDWDARQLAGQPLPYVGEIGWAFRIREKLSRTHTKVSAGDRVTESTTAFDTDGYPVSVVDKGEVTVTSNGTTITDVDTADTVCSTTTYNRNYTAFILATVSQVETKACPAGTPTGAPLGGSRTYYDTSIDLAAAPTKGLPTRTDALSNGSPVTYTTVGKTEFDALGRTIKTYDALNRATTTSYTPAGAGPVTQVVTTNAAGHATTSTFDTAWSQPTSVVDPNNKTTQASYDALGRLLKVWQPGRTTAQTANIAYEYTLSNSAVPSVKTSRLIPNGSTVSSYEIYDSLFRPRQTQTATQDGKNAVNDTAYDPRGLVASTSTFKATAAPSGGLLTFLATDVKTRHAIGYDNLGRTVTDTITGLDRNNNQVGAGLVTSTSYTGDSVTVTPPAGGTATTVYADARGRKAKIRQYKGSVVSGSFLDSTFGYDILGRQTTVTDTDGNVWTTGYDIRGRAKTKSDPDAGTTNLTYDDAGQVLTTTDARNVKLAFGYDNLGRKTGVFKDSLAGTRYASWTYDTVAKGQLTSSTKYEGTDAYTTAVTGYDDGYRPLGNSVTIPASAGTLAGTYTSTATYKPDGSLATVGYPAAGGLAAETVSSGYNSIGQQISATGLDTYLANAIYFYDGALYQSVRGAAGKQIKATTFREEYTGRLTKSQLDTEKVGAVGGFEEQYNEIYAYDAVGNVTGVNENKTGAVIANQCFGYDGLRRMTESWTTTASTCQASPTAGVIGGADPYWTTYTFDNVGNRKTELKHGLSGASDTTRTYTNPAAKALRPHSLTKVDTKIGTGTAVTTDSLSYDAAGNTQSHNSANYTFNELGKLASIAISGGATTSYVYDADGNRILRKDTTGTTVYLGTTELHANTPTSAATATRTYPGAVRTTSGGLAWMVTDHHGTGQASVKATDLTVTRRRTDPFGGVRGTTAVWPTEHGFVDGVNDPDTALVHVGARDYNPKTGRFVSVDPVFDATDPQSWHGFAYASNAPATSSDPTGLCEDDGNGCSPVGNSSSGGSHHEDCNDGPCGGYDDAGDPWEPEDGWRCGNGGSCRDTPSDGCGSPGFVGPCTGQDNTLTCALQKACFGTGVSLCEFFCPGLHSPQPTPPPKLAGNRAPQKKAKKTPWVLVATSSDVRVSDWEGNGFDLMDTKDHKYSEGVKWAAGALSPPVGTVMVAIHDVKYQFRYREQTYARLNDGQLEFRTERDITEYRRRMFFMPWDAFTVTSVWQDFESM</sequence>
<dbReference type="PANTHER" id="PTHR32305">
    <property type="match status" value="1"/>
</dbReference>
<dbReference type="RefSeq" id="WP_197003386.1">
    <property type="nucleotide sequence ID" value="NZ_BONS01000015.1"/>
</dbReference>
<feature type="compositionally biased region" description="Low complexity" evidence="2">
    <location>
        <begin position="1"/>
        <end position="11"/>
    </location>
</feature>
<evidence type="ECO:0000256" key="2">
    <source>
        <dbReference type="SAM" id="MobiDB-lite"/>
    </source>
</evidence>
<comment type="caution">
    <text evidence="4">The sequence shown here is derived from an EMBL/GenBank/DDBJ whole genome shotgun (WGS) entry which is preliminary data.</text>
</comment>
<dbReference type="PANTHER" id="PTHR32305:SF17">
    <property type="entry name" value="TRNA NUCLEASE WAPA"/>
    <property type="match status" value="1"/>
</dbReference>
<dbReference type="Gene3D" id="2.180.10.10">
    <property type="entry name" value="RHS repeat-associated core"/>
    <property type="match status" value="2"/>
</dbReference>
<evidence type="ECO:0000256" key="1">
    <source>
        <dbReference type="ARBA" id="ARBA00022737"/>
    </source>
</evidence>
<keyword evidence="1" id="KW-0677">Repeat</keyword>
<name>A0A8J7GET5_9ACTN</name>
<dbReference type="EMBL" id="JADOUF010000001">
    <property type="protein sequence ID" value="MBG6136406.1"/>
    <property type="molecule type" value="Genomic_DNA"/>
</dbReference>
<proteinExistence type="predicted"/>
<dbReference type="NCBIfam" id="TIGR03696">
    <property type="entry name" value="Rhs_assc_core"/>
    <property type="match status" value="1"/>
</dbReference>
<dbReference type="Pfam" id="PF25023">
    <property type="entry name" value="TEN_YD-shell"/>
    <property type="match status" value="1"/>
</dbReference>
<dbReference type="InterPro" id="IPR022385">
    <property type="entry name" value="Rhs_assc_core"/>
</dbReference>
<feature type="domain" description="Teneurin-like YD-shell" evidence="3">
    <location>
        <begin position="1549"/>
        <end position="1739"/>
    </location>
</feature>
<reference evidence="4" key="1">
    <citation type="submission" date="2020-11" db="EMBL/GenBank/DDBJ databases">
        <title>Sequencing the genomes of 1000 actinobacteria strains.</title>
        <authorList>
            <person name="Klenk H.-P."/>
        </authorList>
    </citation>
    <scope>NUCLEOTIDE SEQUENCE</scope>
    <source>
        <strain evidence="4">DSM 45356</strain>
    </source>
</reference>
<dbReference type="InterPro" id="IPR056823">
    <property type="entry name" value="TEN-like_YD-shell"/>
</dbReference>
<evidence type="ECO:0000313" key="5">
    <source>
        <dbReference type="Proteomes" id="UP000622552"/>
    </source>
</evidence>
<dbReference type="InterPro" id="IPR006530">
    <property type="entry name" value="YD"/>
</dbReference>
<feature type="region of interest" description="Disordered" evidence="2">
    <location>
        <begin position="1"/>
        <end position="20"/>
    </location>
</feature>
<evidence type="ECO:0000259" key="3">
    <source>
        <dbReference type="Pfam" id="PF25023"/>
    </source>
</evidence>
<keyword evidence="5" id="KW-1185">Reference proteome</keyword>
<evidence type="ECO:0000313" key="4">
    <source>
        <dbReference type="EMBL" id="MBG6136406.1"/>
    </source>
</evidence>
<gene>
    <name evidence="4" type="ORF">IW245_002600</name>
</gene>
<dbReference type="InterPro" id="IPR050708">
    <property type="entry name" value="T6SS_VgrG/RHS"/>
</dbReference>